<name>A0A8B6GNV4_MYTGA</name>
<proteinExistence type="predicted"/>
<organism evidence="3 4">
    <name type="scientific">Mytilus galloprovincialis</name>
    <name type="common">Mediterranean mussel</name>
    <dbReference type="NCBI Taxonomy" id="29158"/>
    <lineage>
        <taxon>Eukaryota</taxon>
        <taxon>Metazoa</taxon>
        <taxon>Spiralia</taxon>
        <taxon>Lophotrochozoa</taxon>
        <taxon>Mollusca</taxon>
        <taxon>Bivalvia</taxon>
        <taxon>Autobranchia</taxon>
        <taxon>Pteriomorphia</taxon>
        <taxon>Mytilida</taxon>
        <taxon>Mytiloidea</taxon>
        <taxon>Mytilidae</taxon>
        <taxon>Mytilinae</taxon>
        <taxon>Mytilus</taxon>
    </lineage>
</organism>
<feature type="signal peptide" evidence="1">
    <location>
        <begin position="1"/>
        <end position="21"/>
    </location>
</feature>
<dbReference type="EMBL" id="UYJE01008716">
    <property type="protein sequence ID" value="VDI66543.1"/>
    <property type="molecule type" value="Genomic_DNA"/>
</dbReference>
<dbReference type="PANTHER" id="PTHR10900">
    <property type="entry name" value="PERIOSTIN-RELATED"/>
    <property type="match status" value="1"/>
</dbReference>
<comment type="caution">
    <text evidence="3">The sequence shown here is derived from an EMBL/GenBank/DDBJ whole genome shotgun (WGS) entry which is preliminary data.</text>
</comment>
<feature type="domain" description="FAS1" evidence="2">
    <location>
        <begin position="184"/>
        <end position="325"/>
    </location>
</feature>
<dbReference type="InterPro" id="IPR000782">
    <property type="entry name" value="FAS1_domain"/>
</dbReference>
<sequence length="703" mass="80335">MDWKVKLFVCLCVSLFNCYICDDPTATDTVYEVLQRTQGLSKFESLVRKAQLVEFFQYPRTYTIFAPNDTAYENLTPDRKLIVDNMAGINLQNFVKFHVIEGQRLMTGDFQDNSVRRSMSSSKLYINRREGSAISGWFGPTTFFVNGAIVSPEQKDLVGVNGVVHGLMIWIDKTSLKTSYEYTQTPDNPKVNSTKFYAEILNKLSISGQFYDPIKDLQNYDGRFTLFVPNDAAIDRIDSSKLRDLQQDVQKLHEVVRAHYIKNAALFTTYVNHNQGFLNANQRALSIRKPYPYNVYVNSGGVTSAITLGNITVNNGVIHVCDRLLGFIYNTVRQQISEDSPLFDQLINRASEEIRNTLTTQTGVNVFAPTAEAFEKIKRVPWVSLNFDSKLIDKVLKLHILQPGQQVQVSNMVGEYESRQFRTSLYLEGTNPKITIYRQRNETWVQGDTVIAKVTQADIECTNGRIQFIDTIMGVPYLDLANLICSDLWLLRTYDYMRALGMKNYLTDRRFYSQQCTFESQGYPPNYGINNYFNKVGLATIPPWTQDPPWDMGYCGTASSPCQLTFFAPNSTAIDYFSNTNYGEKIMKNAYAFQRILTRLMFREKIELETLANTNYNYRSIHGDSIRISKSNDRFVTLYYQAAAARVIHMDNGATNGIVHIIDTILYVPDDLSLLTSGSSHVHYSPIMLLVVLFLWTTFHSCR</sequence>
<feature type="chain" id="PRO_5032762507" evidence="1">
    <location>
        <begin position="22"/>
        <end position="703"/>
    </location>
</feature>
<dbReference type="OrthoDB" id="7700931at2759"/>
<feature type="domain" description="FAS1" evidence="2">
    <location>
        <begin position="329"/>
        <end position="473"/>
    </location>
</feature>
<protein>
    <submittedName>
        <fullName evidence="3">Fasciclin 1</fullName>
    </submittedName>
</protein>
<evidence type="ECO:0000259" key="2">
    <source>
        <dbReference type="PROSITE" id="PS50213"/>
    </source>
</evidence>
<dbReference type="Proteomes" id="UP000596742">
    <property type="component" value="Unassembled WGS sequence"/>
</dbReference>
<dbReference type="SUPFAM" id="SSF82153">
    <property type="entry name" value="FAS1 domain"/>
    <property type="match status" value="4"/>
</dbReference>
<accession>A0A8B6GNV4</accession>
<dbReference type="PANTHER" id="PTHR10900:SF77">
    <property type="entry name" value="FI19380P1"/>
    <property type="match status" value="1"/>
</dbReference>
<reference evidence="3" key="1">
    <citation type="submission" date="2018-11" db="EMBL/GenBank/DDBJ databases">
        <authorList>
            <person name="Alioto T."/>
            <person name="Alioto T."/>
        </authorList>
    </citation>
    <scope>NUCLEOTIDE SEQUENCE</scope>
</reference>
<keyword evidence="1" id="KW-0732">Signal</keyword>
<keyword evidence="4" id="KW-1185">Reference proteome</keyword>
<dbReference type="InterPro" id="IPR036378">
    <property type="entry name" value="FAS1_dom_sf"/>
</dbReference>
<dbReference type="InterPro" id="IPR050904">
    <property type="entry name" value="Adhesion/Biosynth-related"/>
</dbReference>
<evidence type="ECO:0000256" key="1">
    <source>
        <dbReference type="SAM" id="SignalP"/>
    </source>
</evidence>
<dbReference type="AlphaFoldDB" id="A0A8B6GNV4"/>
<dbReference type="PROSITE" id="PS50213">
    <property type="entry name" value="FAS1"/>
    <property type="match status" value="4"/>
</dbReference>
<feature type="domain" description="FAS1" evidence="2">
    <location>
        <begin position="525"/>
        <end position="666"/>
    </location>
</feature>
<gene>
    <name evidence="3" type="ORF">MGAL_10B077452</name>
</gene>
<dbReference type="Gene3D" id="2.30.180.10">
    <property type="entry name" value="FAS1 domain"/>
    <property type="match status" value="4"/>
</dbReference>
<dbReference type="SMART" id="SM00554">
    <property type="entry name" value="FAS1"/>
    <property type="match status" value="4"/>
</dbReference>
<evidence type="ECO:0000313" key="3">
    <source>
        <dbReference type="EMBL" id="VDI66543.1"/>
    </source>
</evidence>
<feature type="domain" description="FAS1" evidence="2">
    <location>
        <begin position="27"/>
        <end position="171"/>
    </location>
</feature>
<evidence type="ECO:0000313" key="4">
    <source>
        <dbReference type="Proteomes" id="UP000596742"/>
    </source>
</evidence>
<dbReference type="Pfam" id="PF02469">
    <property type="entry name" value="Fasciclin"/>
    <property type="match status" value="4"/>
</dbReference>